<evidence type="ECO:0000256" key="13">
    <source>
        <dbReference type="RuleBase" id="RU003555"/>
    </source>
</evidence>
<keyword evidence="7 11" id="KW-0067">ATP-binding</keyword>
<keyword evidence="6 13" id="KW-0862">Zinc</keyword>
<dbReference type="Gene3D" id="3.40.50.300">
    <property type="entry name" value="P-loop containing nucleotide triphosphate hydrolases"/>
    <property type="match status" value="1"/>
</dbReference>
<evidence type="ECO:0000256" key="6">
    <source>
        <dbReference type="ARBA" id="ARBA00022833"/>
    </source>
</evidence>
<dbReference type="Pfam" id="PF13481">
    <property type="entry name" value="AAA_25"/>
    <property type="match status" value="1"/>
</dbReference>
<feature type="binding site" evidence="11">
    <location>
        <begin position="100"/>
        <end position="107"/>
    </location>
    <ligand>
        <name>ATP</name>
        <dbReference type="ChEBI" id="CHEBI:30616"/>
    </ligand>
</feature>
<evidence type="ECO:0000313" key="16">
    <source>
        <dbReference type="EMBL" id="MFC5713764.1"/>
    </source>
</evidence>
<comment type="function">
    <text evidence="13">DNA-dependent ATPase involved in processing of recombination intermediates, plays a role in repairing DNA breaks. Stimulates the branch migration of RecA-mediated strand transfer reactions, allowing the 3' invading strand to extend heteroduplex DNA faster. Binds ssDNA in the presence of ADP but not other nucleotides, has ATPase activity that is stimulated by ssDNA and various branched DNA structures, but inhibited by SSB. Does not have RecA's homology-searching function.</text>
</comment>
<dbReference type="CDD" id="cd01121">
    <property type="entry name" value="RadA_SMS_N"/>
    <property type="match status" value="1"/>
</dbReference>
<dbReference type="RefSeq" id="WP_385941992.1">
    <property type="nucleotide sequence ID" value="NZ_JBHSOZ010000007.1"/>
</dbReference>
<accession>A0ABW0YUP3</accession>
<keyword evidence="2 11" id="KW-0547">Nucleotide-binding</keyword>
<dbReference type="PANTHER" id="PTHR32472">
    <property type="entry name" value="DNA REPAIR PROTEIN RADA"/>
    <property type="match status" value="1"/>
</dbReference>
<dbReference type="Gene3D" id="3.30.230.10">
    <property type="match status" value="1"/>
</dbReference>
<keyword evidence="3 11" id="KW-0227">DNA damage</keyword>
<feature type="region of interest" description="Lon-protease-like" evidence="11">
    <location>
        <begin position="356"/>
        <end position="465"/>
    </location>
</feature>
<dbReference type="SUPFAM" id="SSF54211">
    <property type="entry name" value="Ribosomal protein S5 domain 2-like"/>
    <property type="match status" value="1"/>
</dbReference>
<keyword evidence="4 13" id="KW-0863">Zinc-finger</keyword>
<dbReference type="Proteomes" id="UP001596142">
    <property type="component" value="Unassembled WGS sequence"/>
</dbReference>
<dbReference type="NCBIfam" id="TIGR00416">
    <property type="entry name" value="sms"/>
    <property type="match status" value="1"/>
</dbReference>
<feature type="short sequence motif" description="RadA KNRFG motif" evidence="11">
    <location>
        <begin position="257"/>
        <end position="261"/>
    </location>
</feature>
<keyword evidence="5" id="KW-0378">Hydrolase</keyword>
<evidence type="ECO:0000259" key="15">
    <source>
        <dbReference type="PROSITE" id="PS50162"/>
    </source>
</evidence>
<dbReference type="InterPro" id="IPR020588">
    <property type="entry name" value="RecA_ATP-bd"/>
</dbReference>
<comment type="similarity">
    <text evidence="11 13">Belongs to the RecA family. RadA subfamily.</text>
</comment>
<dbReference type="PRINTS" id="PR01874">
    <property type="entry name" value="DNAREPAIRADA"/>
</dbReference>
<evidence type="ECO:0000256" key="10">
    <source>
        <dbReference type="ARBA" id="ARBA00023204"/>
    </source>
</evidence>
<feature type="domain" description="RecA family profile 1" evidence="15">
    <location>
        <begin position="71"/>
        <end position="220"/>
    </location>
</feature>
<dbReference type="SMART" id="SM00382">
    <property type="entry name" value="AAA"/>
    <property type="match status" value="1"/>
</dbReference>
<keyword evidence="8 11" id="KW-0346">Stress response</keyword>
<keyword evidence="9 11" id="KW-0238">DNA-binding</keyword>
<keyword evidence="10 11" id="KW-0234">DNA repair</keyword>
<evidence type="ECO:0000313" key="17">
    <source>
        <dbReference type="Proteomes" id="UP001596142"/>
    </source>
</evidence>
<name>A0ABW0YUP3_9BACI</name>
<evidence type="ECO:0000256" key="5">
    <source>
        <dbReference type="ARBA" id="ARBA00022801"/>
    </source>
</evidence>
<protein>
    <recommendedName>
        <fullName evidence="11 12">DNA repair protein RadA</fullName>
    </recommendedName>
</protein>
<dbReference type="InterPro" id="IPR041166">
    <property type="entry name" value="Rubredoxin_2"/>
</dbReference>
<evidence type="ECO:0000256" key="3">
    <source>
        <dbReference type="ARBA" id="ARBA00022763"/>
    </source>
</evidence>
<gene>
    <name evidence="11 16" type="primary">radA</name>
    <name evidence="16" type="ORF">ACFPU1_13405</name>
</gene>
<evidence type="ECO:0000256" key="4">
    <source>
        <dbReference type="ARBA" id="ARBA00022771"/>
    </source>
</evidence>
<feature type="region of interest" description="Disordered" evidence="14">
    <location>
        <begin position="40"/>
        <end position="70"/>
    </location>
</feature>
<evidence type="ECO:0000256" key="8">
    <source>
        <dbReference type="ARBA" id="ARBA00023016"/>
    </source>
</evidence>
<dbReference type="HAMAP" id="MF_01498">
    <property type="entry name" value="RadA_bact"/>
    <property type="match status" value="1"/>
</dbReference>
<dbReference type="InterPro" id="IPR004504">
    <property type="entry name" value="DNA_repair_RadA"/>
</dbReference>
<dbReference type="InterPro" id="IPR027417">
    <property type="entry name" value="P-loop_NTPase"/>
</dbReference>
<dbReference type="SUPFAM" id="SSF52540">
    <property type="entry name" value="P-loop containing nucleoside triphosphate hydrolases"/>
    <property type="match status" value="1"/>
</dbReference>
<comment type="caution">
    <text evidence="16">The sequence shown here is derived from an EMBL/GenBank/DDBJ whole genome shotgun (WGS) entry which is preliminary data.</text>
</comment>
<sequence length="465" mass="50651">MAKIKTKFICQECGYESSKWMGRCPGCQNWNTMVEEIEDKKKQGASRTGLGSGTDGKRQKPQSITKISGEREARINTSIMELNRVLGGGIVPGSLVLVGGDPGIGKSTLLLQMSAILAAQDHKVLYISGEESVKQTKLRADRLTIQADKLFVLAETDMEYIERAIDEVEPDMVVIDSIQTIHQAEITSAPGSVSQVRETTSSFMRIAKTRGIAVFIVGHVTKQGSIAGPKLLEHMVDSVLYFEGERHHTYRILRAVKNRFGSTNEIGIFEMKEHGLVEVKNPSEIFLEERSKGVAGSIVAASMEGTRPVLVELQALVSPSSYANPKRTATGVDHNRVSLLMAVLEKRVGLLLQNQDAFLNVAGGVKLDEPAVDLAIAICVASSFRDQVTSPTDVVMGEVGLTGEIRRVSRIEQRVGEAAKLGFKRAIIPQKNMGGWTIPEGIEVVGVSTLEEAIQVTSEGNQRPW</sequence>
<reference evidence="17" key="1">
    <citation type="journal article" date="2019" name="Int. J. Syst. Evol. Microbiol.">
        <title>The Global Catalogue of Microorganisms (GCM) 10K type strain sequencing project: providing services to taxonomists for standard genome sequencing and annotation.</title>
        <authorList>
            <consortium name="The Broad Institute Genomics Platform"/>
            <consortium name="The Broad Institute Genome Sequencing Center for Infectious Disease"/>
            <person name="Wu L."/>
            <person name="Ma J."/>
        </authorList>
    </citation>
    <scope>NUCLEOTIDE SEQUENCE [LARGE SCALE GENOMIC DNA]</scope>
    <source>
        <strain evidence="17">CECT 7184</strain>
    </source>
</reference>
<proteinExistence type="inferred from homology"/>
<evidence type="ECO:0000256" key="12">
    <source>
        <dbReference type="NCBIfam" id="TIGR00416"/>
    </source>
</evidence>
<evidence type="ECO:0000256" key="7">
    <source>
        <dbReference type="ARBA" id="ARBA00022840"/>
    </source>
</evidence>
<evidence type="ECO:0000256" key="2">
    <source>
        <dbReference type="ARBA" id="ARBA00022741"/>
    </source>
</evidence>
<comment type="domain">
    <text evidence="11">The middle region has homology to RecA with ATPase motifs including the RadA KNRFG motif, while the C-terminus is homologous to Lon protease.</text>
</comment>
<dbReference type="InterPro" id="IPR014721">
    <property type="entry name" value="Ribsml_uS5_D2-typ_fold_subgr"/>
</dbReference>
<dbReference type="InterPro" id="IPR020568">
    <property type="entry name" value="Ribosomal_Su5_D2-typ_SF"/>
</dbReference>
<keyword evidence="1 11" id="KW-0479">Metal-binding</keyword>
<dbReference type="PANTHER" id="PTHR32472:SF10">
    <property type="entry name" value="DNA REPAIR PROTEIN RADA-LIKE PROTEIN"/>
    <property type="match status" value="1"/>
</dbReference>
<dbReference type="Pfam" id="PF13541">
    <property type="entry name" value="ChlI"/>
    <property type="match status" value="1"/>
</dbReference>
<comment type="function">
    <text evidence="11">Plays a role in repairing double-strand DNA breaks, probably involving stabilizing or processing branched DNA or blocked replication forks.</text>
</comment>
<organism evidence="16 17">
    <name type="scientific">Thalassorhabdus alkalitolerans</name>
    <dbReference type="NCBI Taxonomy" id="2282697"/>
    <lineage>
        <taxon>Bacteria</taxon>
        <taxon>Bacillati</taxon>
        <taxon>Bacillota</taxon>
        <taxon>Bacilli</taxon>
        <taxon>Bacillales</taxon>
        <taxon>Bacillaceae</taxon>
        <taxon>Thalassorhabdus</taxon>
    </lineage>
</organism>
<keyword evidence="17" id="KW-1185">Reference proteome</keyword>
<dbReference type="Pfam" id="PF18073">
    <property type="entry name" value="Zn_ribbon_LapB"/>
    <property type="match status" value="1"/>
</dbReference>
<evidence type="ECO:0000256" key="1">
    <source>
        <dbReference type="ARBA" id="ARBA00022723"/>
    </source>
</evidence>
<dbReference type="PROSITE" id="PS50162">
    <property type="entry name" value="RECA_2"/>
    <property type="match status" value="1"/>
</dbReference>
<evidence type="ECO:0000256" key="9">
    <source>
        <dbReference type="ARBA" id="ARBA00023125"/>
    </source>
</evidence>
<evidence type="ECO:0000256" key="11">
    <source>
        <dbReference type="HAMAP-Rule" id="MF_01498"/>
    </source>
</evidence>
<evidence type="ECO:0000256" key="14">
    <source>
        <dbReference type="SAM" id="MobiDB-lite"/>
    </source>
</evidence>
<dbReference type="EMBL" id="JBHSOZ010000007">
    <property type="protein sequence ID" value="MFC5713764.1"/>
    <property type="molecule type" value="Genomic_DNA"/>
</dbReference>
<dbReference type="InterPro" id="IPR003593">
    <property type="entry name" value="AAA+_ATPase"/>
</dbReference>